<keyword evidence="6" id="KW-0411">Iron-sulfur</keyword>
<name>A0ABS0GR15_9ACTN</name>
<dbReference type="SMART" id="SM00729">
    <property type="entry name" value="Elp3"/>
    <property type="match status" value="1"/>
</dbReference>
<gene>
    <name evidence="8" type="ORF">I0C86_05965</name>
</gene>
<dbReference type="Pfam" id="PF04055">
    <property type="entry name" value="Radical_SAM"/>
    <property type="match status" value="1"/>
</dbReference>
<evidence type="ECO:0000256" key="2">
    <source>
        <dbReference type="ARBA" id="ARBA00022485"/>
    </source>
</evidence>
<reference evidence="8 9" key="1">
    <citation type="submission" date="2020-11" db="EMBL/GenBank/DDBJ databases">
        <title>A novel isolate from a Black sea contaminated sediment with potential to produce alkanes: Plantactinospora alkalitolerans sp. nov.</title>
        <authorList>
            <person name="Carro L."/>
            <person name="Veyisoglu A."/>
            <person name="Guven K."/>
            <person name="Schumann P."/>
            <person name="Klenk H.-P."/>
            <person name="Sahin N."/>
        </authorList>
    </citation>
    <scope>NUCLEOTIDE SEQUENCE [LARGE SCALE GENOMIC DNA]</scope>
    <source>
        <strain evidence="8 9">S1510</strain>
    </source>
</reference>
<keyword evidence="3" id="KW-0949">S-adenosyl-L-methionine</keyword>
<evidence type="ECO:0000256" key="6">
    <source>
        <dbReference type="ARBA" id="ARBA00023014"/>
    </source>
</evidence>
<evidence type="ECO:0000313" key="9">
    <source>
        <dbReference type="Proteomes" id="UP000638560"/>
    </source>
</evidence>
<feature type="domain" description="Radical SAM core" evidence="7">
    <location>
        <begin position="12"/>
        <end position="229"/>
    </location>
</feature>
<dbReference type="Proteomes" id="UP000638560">
    <property type="component" value="Unassembled WGS sequence"/>
</dbReference>
<dbReference type="Gene3D" id="3.20.20.70">
    <property type="entry name" value="Aldolase class I"/>
    <property type="match status" value="1"/>
</dbReference>
<keyword evidence="5" id="KW-0408">Iron</keyword>
<organism evidence="8 9">
    <name type="scientific">Plantactinospora alkalitolerans</name>
    <dbReference type="NCBI Taxonomy" id="2789879"/>
    <lineage>
        <taxon>Bacteria</taxon>
        <taxon>Bacillati</taxon>
        <taxon>Actinomycetota</taxon>
        <taxon>Actinomycetes</taxon>
        <taxon>Micromonosporales</taxon>
        <taxon>Micromonosporaceae</taxon>
        <taxon>Plantactinospora</taxon>
    </lineage>
</organism>
<dbReference type="InterPro" id="IPR013785">
    <property type="entry name" value="Aldolase_TIM"/>
</dbReference>
<evidence type="ECO:0000256" key="3">
    <source>
        <dbReference type="ARBA" id="ARBA00022691"/>
    </source>
</evidence>
<dbReference type="InterPro" id="IPR058240">
    <property type="entry name" value="rSAM_sf"/>
</dbReference>
<dbReference type="SFLD" id="SFLDG01067">
    <property type="entry name" value="SPASM/twitch_domain_containing"/>
    <property type="match status" value="1"/>
</dbReference>
<evidence type="ECO:0000256" key="4">
    <source>
        <dbReference type="ARBA" id="ARBA00022723"/>
    </source>
</evidence>
<dbReference type="CDD" id="cd01335">
    <property type="entry name" value="Radical_SAM"/>
    <property type="match status" value="1"/>
</dbReference>
<dbReference type="CDD" id="cd21109">
    <property type="entry name" value="SPASM"/>
    <property type="match status" value="1"/>
</dbReference>
<dbReference type="InterPro" id="IPR050377">
    <property type="entry name" value="Radical_SAM_PqqE_MftC-like"/>
</dbReference>
<dbReference type="EMBL" id="JADPUN010000079">
    <property type="protein sequence ID" value="MBF9128536.1"/>
    <property type="molecule type" value="Genomic_DNA"/>
</dbReference>
<keyword evidence="2" id="KW-0004">4Fe-4S</keyword>
<dbReference type="SFLD" id="SFLDG01387">
    <property type="entry name" value="BtrN-like_SPASM_domain_contain"/>
    <property type="match status" value="1"/>
</dbReference>
<dbReference type="Pfam" id="PF13186">
    <property type="entry name" value="SPASM"/>
    <property type="match status" value="1"/>
</dbReference>
<comment type="caution">
    <text evidence="8">The sequence shown here is derived from an EMBL/GenBank/DDBJ whole genome shotgun (WGS) entry which is preliminary data.</text>
</comment>
<dbReference type="InterPro" id="IPR007197">
    <property type="entry name" value="rSAM"/>
</dbReference>
<protein>
    <submittedName>
        <fullName evidence="8">Radical SAM protein</fullName>
    </submittedName>
</protein>
<evidence type="ECO:0000256" key="1">
    <source>
        <dbReference type="ARBA" id="ARBA00001966"/>
    </source>
</evidence>
<dbReference type="InterPro" id="IPR006638">
    <property type="entry name" value="Elp3/MiaA/NifB-like_rSAM"/>
</dbReference>
<dbReference type="InterPro" id="IPR023885">
    <property type="entry name" value="4Fe4S-binding_SPASM_dom"/>
</dbReference>
<dbReference type="SUPFAM" id="SSF102114">
    <property type="entry name" value="Radical SAM enzymes"/>
    <property type="match status" value="1"/>
</dbReference>
<sequence>MAAYDQGQEQLDYLPRVLCVEPTNGCNFACTSCPRPEGKPHLLDAAELTAWVERERDAFQAAPVWVHFSGESLLHPRLDEIMRTLRERGVRMMLSTNASRLDDRRCAMLLEAGLGLLVFSLDAARRQTYERIRIGGDFDEVQRNVRRFIALRGDRTKPVTQAQLVISDQPLEEICEFIQLWADEGVDTVHLKRYSTRAGQLSRPAGRRDSAPPGSRCLDPWLNVVVRADGSVVPCCADFAGRLVLGSLHEQTLAQIWNGEKARALRAAHVAGGSLLPEACRLCSDVRTPRDNESVTRCIGVPADVEELAELLDTVPRHLLFDVRGTVGSLAERSPAGRARV</sequence>
<dbReference type="InterPro" id="IPR034391">
    <property type="entry name" value="AdoMet-like_SPASM_containing"/>
</dbReference>
<evidence type="ECO:0000256" key="5">
    <source>
        <dbReference type="ARBA" id="ARBA00023004"/>
    </source>
</evidence>
<keyword evidence="9" id="KW-1185">Reference proteome</keyword>
<proteinExistence type="predicted"/>
<dbReference type="PROSITE" id="PS51918">
    <property type="entry name" value="RADICAL_SAM"/>
    <property type="match status" value="1"/>
</dbReference>
<evidence type="ECO:0000259" key="7">
    <source>
        <dbReference type="PROSITE" id="PS51918"/>
    </source>
</evidence>
<dbReference type="PANTHER" id="PTHR11228">
    <property type="entry name" value="RADICAL SAM DOMAIN PROTEIN"/>
    <property type="match status" value="1"/>
</dbReference>
<dbReference type="RefSeq" id="WP_196200188.1">
    <property type="nucleotide sequence ID" value="NZ_JADPUN010000079.1"/>
</dbReference>
<dbReference type="PANTHER" id="PTHR11228:SF34">
    <property type="entry name" value="TUNGSTEN-CONTAINING ALDEHYDE FERREDOXIN OXIDOREDUCTASE COFACTOR MODIFYING PROTEIN"/>
    <property type="match status" value="1"/>
</dbReference>
<dbReference type="SFLD" id="SFLDS00029">
    <property type="entry name" value="Radical_SAM"/>
    <property type="match status" value="1"/>
</dbReference>
<accession>A0ABS0GR15</accession>
<evidence type="ECO:0000313" key="8">
    <source>
        <dbReference type="EMBL" id="MBF9128536.1"/>
    </source>
</evidence>
<comment type="cofactor">
    <cofactor evidence="1">
        <name>[4Fe-4S] cluster</name>
        <dbReference type="ChEBI" id="CHEBI:49883"/>
    </cofactor>
</comment>
<keyword evidence="4" id="KW-0479">Metal-binding</keyword>